<protein>
    <submittedName>
        <fullName evidence="1">Uncharacterized protein</fullName>
    </submittedName>
</protein>
<proteinExistence type="predicted"/>
<sequence>MNICPSSPSDSSTGRFRLAGFNHSLFSSVNPFCGCFFTVSSVAWTEGCVLFAARFLALLDSLFGSVSSSTKNLASSVSAPFCFLAFLPGPRLTLLVGSNFLPMVRSYCVLAFYIDTAIP</sequence>
<accession>A0A0E9V5F3</accession>
<reference evidence="1" key="1">
    <citation type="submission" date="2014-11" db="EMBL/GenBank/DDBJ databases">
        <authorList>
            <person name="Amaro Gonzalez C."/>
        </authorList>
    </citation>
    <scope>NUCLEOTIDE SEQUENCE</scope>
</reference>
<dbReference type="AlphaFoldDB" id="A0A0E9V5F3"/>
<organism evidence="1">
    <name type="scientific">Anguilla anguilla</name>
    <name type="common">European freshwater eel</name>
    <name type="synonym">Muraena anguilla</name>
    <dbReference type="NCBI Taxonomy" id="7936"/>
    <lineage>
        <taxon>Eukaryota</taxon>
        <taxon>Metazoa</taxon>
        <taxon>Chordata</taxon>
        <taxon>Craniata</taxon>
        <taxon>Vertebrata</taxon>
        <taxon>Euteleostomi</taxon>
        <taxon>Actinopterygii</taxon>
        <taxon>Neopterygii</taxon>
        <taxon>Teleostei</taxon>
        <taxon>Anguilliformes</taxon>
        <taxon>Anguillidae</taxon>
        <taxon>Anguilla</taxon>
    </lineage>
</organism>
<dbReference type="EMBL" id="GBXM01036099">
    <property type="protein sequence ID" value="JAH72478.1"/>
    <property type="molecule type" value="Transcribed_RNA"/>
</dbReference>
<evidence type="ECO:0000313" key="1">
    <source>
        <dbReference type="EMBL" id="JAH72478.1"/>
    </source>
</evidence>
<reference evidence="1" key="2">
    <citation type="journal article" date="2015" name="Fish Shellfish Immunol.">
        <title>Early steps in the European eel (Anguilla anguilla)-Vibrio vulnificus interaction in the gills: Role of the RtxA13 toxin.</title>
        <authorList>
            <person name="Callol A."/>
            <person name="Pajuelo D."/>
            <person name="Ebbesson L."/>
            <person name="Teles M."/>
            <person name="MacKenzie S."/>
            <person name="Amaro C."/>
        </authorList>
    </citation>
    <scope>NUCLEOTIDE SEQUENCE</scope>
</reference>
<name>A0A0E9V5F3_ANGAN</name>